<evidence type="ECO:0008006" key="6">
    <source>
        <dbReference type="Google" id="ProtNLM"/>
    </source>
</evidence>
<evidence type="ECO:0000313" key="5">
    <source>
        <dbReference type="EnsemblPlants" id="EMT05377"/>
    </source>
</evidence>
<proteinExistence type="inferred from homology"/>
<dbReference type="InterPro" id="IPR003690">
    <property type="entry name" value="MTERF"/>
</dbReference>
<keyword evidence="3" id="KW-0809">Transit peptide</keyword>
<dbReference type="PANTHER" id="PTHR13068">
    <property type="entry name" value="CGI-12 PROTEIN-RELATED"/>
    <property type="match status" value="1"/>
</dbReference>
<dbReference type="FunFam" id="1.25.70.10:FF:000001">
    <property type="entry name" value="Mitochondrial transcription termination factor-like"/>
    <property type="match status" value="1"/>
</dbReference>
<sequence length="535" mass="59179">MGSPPWEGEDKGRRGPYGGGKEAADAAARAAAEEEAIRARILKKWQQRNTHALARERNRAICAMDGLPLTEDIDDKDTPATSRPDSVPTASSTGTSARKTRSISRRRRRDAMLHLRKLFLSASHVRTPSLSPLSPLHRLLAATAPASPEPFAVEDYLVTTCGLSRPKARKASKKLAHLKSPSKIDAVLAFLAALGISPSGTAAIVAADPQFLCADVELNLAKRVAELTVLGLKRSQIARLIPLARAPFRSSSLGPNLAFWLPVFGSFEKLLGAIKVNGGILGADLEKVAKPNLAILQQCGISVQEFSDTYLTRVLTRLPEYVQSAVLYIDKLGVPRDSPMFRYAIMAFAFQSQEKIDRKMGILEMLGWSQDDVLTAVRKMPCILTMSEERMQTAVNFLTRDVGLEIPYIAQRPVLDDVLTAVRKMPCILTMSEERMQTAVNFLTRDVGLEIPYIAQRPVLVMYSYERRLLPRHSLLNILNSKDLLYPELDFYSIVALTEKKFLDKYVHPYEKSIPGLAATYASYCAEKVPNEVST</sequence>
<feature type="compositionally biased region" description="Polar residues" evidence="4">
    <location>
        <begin position="79"/>
        <end position="95"/>
    </location>
</feature>
<dbReference type="Gene3D" id="1.25.70.10">
    <property type="entry name" value="Transcription termination factor 3, mitochondrial"/>
    <property type="match status" value="2"/>
</dbReference>
<evidence type="ECO:0000256" key="4">
    <source>
        <dbReference type="SAM" id="MobiDB-lite"/>
    </source>
</evidence>
<feature type="compositionally biased region" description="Basic residues" evidence="4">
    <location>
        <begin position="98"/>
        <end position="107"/>
    </location>
</feature>
<comment type="similarity">
    <text evidence="1">Belongs to the mTERF family.</text>
</comment>
<feature type="region of interest" description="Disordered" evidence="4">
    <location>
        <begin position="1"/>
        <end position="28"/>
    </location>
</feature>
<keyword evidence="2" id="KW-0804">Transcription</keyword>
<dbReference type="Pfam" id="PF02536">
    <property type="entry name" value="mTERF"/>
    <property type="match status" value="1"/>
</dbReference>
<keyword evidence="2" id="KW-0805">Transcription regulation</keyword>
<protein>
    <recommendedName>
        <fullName evidence="6">mTERF domain-containing protein 1, mitochondrial</fullName>
    </recommendedName>
</protein>
<dbReference type="InterPro" id="IPR038538">
    <property type="entry name" value="MTERF_sf"/>
</dbReference>
<evidence type="ECO:0000256" key="1">
    <source>
        <dbReference type="ARBA" id="ARBA00007692"/>
    </source>
</evidence>
<dbReference type="AlphaFoldDB" id="M8BQZ3"/>
<evidence type="ECO:0000256" key="3">
    <source>
        <dbReference type="ARBA" id="ARBA00022946"/>
    </source>
</evidence>
<dbReference type="GO" id="GO:0006353">
    <property type="term" value="P:DNA-templated transcription termination"/>
    <property type="evidence" value="ECO:0007669"/>
    <property type="project" value="UniProtKB-KW"/>
</dbReference>
<keyword evidence="2" id="KW-0806">Transcription termination</keyword>
<dbReference type="GO" id="GO:0003676">
    <property type="term" value="F:nucleic acid binding"/>
    <property type="evidence" value="ECO:0007669"/>
    <property type="project" value="InterPro"/>
</dbReference>
<name>M8BQZ3_AEGTA</name>
<feature type="region of interest" description="Disordered" evidence="4">
    <location>
        <begin position="69"/>
        <end position="107"/>
    </location>
</feature>
<organism evidence="5">
    <name type="scientific">Aegilops tauschii</name>
    <name type="common">Tausch's goatgrass</name>
    <name type="synonym">Aegilops squarrosa</name>
    <dbReference type="NCBI Taxonomy" id="37682"/>
    <lineage>
        <taxon>Eukaryota</taxon>
        <taxon>Viridiplantae</taxon>
        <taxon>Streptophyta</taxon>
        <taxon>Embryophyta</taxon>
        <taxon>Tracheophyta</taxon>
        <taxon>Spermatophyta</taxon>
        <taxon>Magnoliopsida</taxon>
        <taxon>Liliopsida</taxon>
        <taxon>Poales</taxon>
        <taxon>Poaceae</taxon>
        <taxon>BOP clade</taxon>
        <taxon>Pooideae</taxon>
        <taxon>Triticodae</taxon>
        <taxon>Triticeae</taxon>
        <taxon>Triticinae</taxon>
        <taxon>Aegilops</taxon>
    </lineage>
</organism>
<accession>M8BQZ3</accession>
<dbReference type="PANTHER" id="PTHR13068:SF177">
    <property type="entry name" value="OS06G0224900 PROTEIN"/>
    <property type="match status" value="1"/>
</dbReference>
<dbReference type="SMART" id="SM00733">
    <property type="entry name" value="Mterf"/>
    <property type="match status" value="5"/>
</dbReference>
<evidence type="ECO:0000256" key="2">
    <source>
        <dbReference type="ARBA" id="ARBA00022472"/>
    </source>
</evidence>
<dbReference type="EnsemblPlants" id="EMT05377">
    <property type="protein sequence ID" value="EMT05377"/>
    <property type="gene ID" value="F775_13404"/>
</dbReference>
<reference evidence="5" key="1">
    <citation type="submission" date="2015-06" db="UniProtKB">
        <authorList>
            <consortium name="EnsemblPlants"/>
        </authorList>
    </citation>
    <scope>IDENTIFICATION</scope>
</reference>